<feature type="region of interest" description="Disordered" evidence="1">
    <location>
        <begin position="142"/>
        <end position="187"/>
    </location>
</feature>
<keyword evidence="3" id="KW-1185">Reference proteome</keyword>
<feature type="compositionally biased region" description="Low complexity" evidence="1">
    <location>
        <begin position="33"/>
        <end position="45"/>
    </location>
</feature>
<feature type="compositionally biased region" description="Pro residues" evidence="1">
    <location>
        <begin position="163"/>
        <end position="173"/>
    </location>
</feature>
<evidence type="ECO:0000256" key="1">
    <source>
        <dbReference type="SAM" id="MobiDB-lite"/>
    </source>
</evidence>
<dbReference type="AlphaFoldDB" id="M5G164"/>
<dbReference type="RefSeq" id="XP_040626464.1">
    <property type="nucleotide sequence ID" value="XM_040770456.1"/>
</dbReference>
<dbReference type="EMBL" id="JH795869">
    <property type="protein sequence ID" value="EJT99566.1"/>
    <property type="molecule type" value="Genomic_DNA"/>
</dbReference>
<reference evidence="2 3" key="1">
    <citation type="journal article" date="2012" name="Science">
        <title>The Paleozoic origin of enzymatic lignin decomposition reconstructed from 31 fungal genomes.</title>
        <authorList>
            <person name="Floudas D."/>
            <person name="Binder M."/>
            <person name="Riley R."/>
            <person name="Barry K."/>
            <person name="Blanchette R.A."/>
            <person name="Henrissat B."/>
            <person name="Martinez A.T."/>
            <person name="Otillar R."/>
            <person name="Spatafora J.W."/>
            <person name="Yadav J.S."/>
            <person name="Aerts A."/>
            <person name="Benoit I."/>
            <person name="Boyd A."/>
            <person name="Carlson A."/>
            <person name="Copeland A."/>
            <person name="Coutinho P.M."/>
            <person name="de Vries R.P."/>
            <person name="Ferreira P."/>
            <person name="Findley K."/>
            <person name="Foster B."/>
            <person name="Gaskell J."/>
            <person name="Glotzer D."/>
            <person name="Gorecki P."/>
            <person name="Heitman J."/>
            <person name="Hesse C."/>
            <person name="Hori C."/>
            <person name="Igarashi K."/>
            <person name="Jurgens J.A."/>
            <person name="Kallen N."/>
            <person name="Kersten P."/>
            <person name="Kohler A."/>
            <person name="Kuees U."/>
            <person name="Kumar T.K.A."/>
            <person name="Kuo A."/>
            <person name="LaButti K."/>
            <person name="Larrondo L.F."/>
            <person name="Lindquist E."/>
            <person name="Ling A."/>
            <person name="Lombard V."/>
            <person name="Lucas S."/>
            <person name="Lundell T."/>
            <person name="Martin R."/>
            <person name="McLaughlin D.J."/>
            <person name="Morgenstern I."/>
            <person name="Morin E."/>
            <person name="Murat C."/>
            <person name="Nagy L.G."/>
            <person name="Nolan M."/>
            <person name="Ohm R.A."/>
            <person name="Patyshakuliyeva A."/>
            <person name="Rokas A."/>
            <person name="Ruiz-Duenas F.J."/>
            <person name="Sabat G."/>
            <person name="Salamov A."/>
            <person name="Samejima M."/>
            <person name="Schmutz J."/>
            <person name="Slot J.C."/>
            <person name="St John F."/>
            <person name="Stenlid J."/>
            <person name="Sun H."/>
            <person name="Sun S."/>
            <person name="Syed K."/>
            <person name="Tsang A."/>
            <person name="Wiebenga A."/>
            <person name="Young D."/>
            <person name="Pisabarro A."/>
            <person name="Eastwood D.C."/>
            <person name="Martin F."/>
            <person name="Cullen D."/>
            <person name="Grigoriev I.V."/>
            <person name="Hibbett D.S."/>
        </authorList>
    </citation>
    <scope>NUCLEOTIDE SEQUENCE [LARGE SCALE GENOMIC DNA]</scope>
    <source>
        <strain evidence="2 3">DJM-731 SS1</strain>
    </source>
</reference>
<feature type="region of interest" description="Disordered" evidence="1">
    <location>
        <begin position="1"/>
        <end position="45"/>
    </location>
</feature>
<evidence type="ECO:0000313" key="3">
    <source>
        <dbReference type="Proteomes" id="UP000030653"/>
    </source>
</evidence>
<sequence length="274" mass="28260">MSSIVAPGPISPLSPSPKPHPHILHPPTPPHSSPSSPSSTHFSSSAIFERDIEPLSLSTLPAPRDHTLAAFVPSVLDEAIEALTASETDGDVEVELAGCQGEEEGFRRSPSPPGIPAASSLAAAAATRPAFIPGTFTAQAVGGLSTPPSPRSPGKALDLLPSLVPPPTSPPSTLPTARTPAHSSPSKRLSFVSYSDLLLSAPLTSVPLSQVTSPSSPPPHLSALAAASPQERGWSREQSAYGDEGGEWERVGMGKGLEERLEEVLKRGEGVSKA</sequence>
<dbReference type="HOGENOM" id="CLU_063112_0_0_1"/>
<feature type="compositionally biased region" description="Pro residues" evidence="1">
    <location>
        <begin position="9"/>
        <end position="32"/>
    </location>
</feature>
<gene>
    <name evidence="2" type="ORF">DACRYDRAFT_117779</name>
</gene>
<dbReference type="OMA" id="IPRAKNT"/>
<dbReference type="Proteomes" id="UP000030653">
    <property type="component" value="Unassembled WGS sequence"/>
</dbReference>
<protein>
    <submittedName>
        <fullName evidence="2">Uncharacterized protein</fullName>
    </submittedName>
</protein>
<feature type="region of interest" description="Disordered" evidence="1">
    <location>
        <begin position="207"/>
        <end position="254"/>
    </location>
</feature>
<organism evidence="2 3">
    <name type="scientific">Dacryopinax primogenitus (strain DJM 731)</name>
    <name type="common">Brown rot fungus</name>
    <dbReference type="NCBI Taxonomy" id="1858805"/>
    <lineage>
        <taxon>Eukaryota</taxon>
        <taxon>Fungi</taxon>
        <taxon>Dikarya</taxon>
        <taxon>Basidiomycota</taxon>
        <taxon>Agaricomycotina</taxon>
        <taxon>Dacrymycetes</taxon>
        <taxon>Dacrymycetales</taxon>
        <taxon>Dacrymycetaceae</taxon>
        <taxon>Dacryopinax</taxon>
    </lineage>
</organism>
<proteinExistence type="predicted"/>
<name>M5G164_DACPD</name>
<accession>M5G164</accession>
<evidence type="ECO:0000313" key="2">
    <source>
        <dbReference type="EMBL" id="EJT99566.1"/>
    </source>
</evidence>
<dbReference type="GeneID" id="63685518"/>
<dbReference type="OrthoDB" id="2563900at2759"/>